<evidence type="ECO:0000259" key="2">
    <source>
        <dbReference type="PROSITE" id="PS51099"/>
    </source>
</evidence>
<dbReference type="CDD" id="cd05563">
    <property type="entry name" value="PTS_IIB_ascorbate"/>
    <property type="match status" value="1"/>
</dbReference>
<evidence type="ECO:0000313" key="4">
    <source>
        <dbReference type="Proteomes" id="UP001059773"/>
    </source>
</evidence>
<name>A0ABY5JU84_9BACI</name>
<protein>
    <submittedName>
        <fullName evidence="3">PTS sugar transporter subunit IIB</fullName>
    </submittedName>
</protein>
<dbReference type="Pfam" id="PF02302">
    <property type="entry name" value="PTS_IIB"/>
    <property type="match status" value="1"/>
</dbReference>
<gene>
    <name evidence="3" type="ORF">NP439_03875</name>
</gene>
<proteinExistence type="predicted"/>
<keyword evidence="3" id="KW-0762">Sugar transport</keyword>
<keyword evidence="1" id="KW-0808">Transferase</keyword>
<dbReference type="InterPro" id="IPR003501">
    <property type="entry name" value="PTS_EIIB_2/3"/>
</dbReference>
<dbReference type="EMBL" id="CP101914">
    <property type="protein sequence ID" value="UUI03840.1"/>
    <property type="molecule type" value="Genomic_DNA"/>
</dbReference>
<reference evidence="3" key="1">
    <citation type="submission" date="2022-07" db="EMBL/GenBank/DDBJ databases">
        <title>FELIX.</title>
        <authorList>
            <person name="Wan K.H."/>
            <person name="Park S."/>
            <person name="Lawrence Q."/>
            <person name="Eichenberger J.P."/>
            <person name="Booth B.W."/>
            <person name="Piaggio A.J."/>
            <person name="Chandler J.C."/>
            <person name="Franklin A.B."/>
            <person name="Celniker S.E."/>
        </authorList>
    </citation>
    <scope>NUCLEOTIDE SEQUENCE</scope>
    <source>
        <strain evidence="3">QA-1986 374</strain>
    </source>
</reference>
<dbReference type="Gene3D" id="3.40.50.2300">
    <property type="match status" value="1"/>
</dbReference>
<dbReference type="PROSITE" id="PS51099">
    <property type="entry name" value="PTS_EIIB_TYPE_2"/>
    <property type="match status" value="1"/>
</dbReference>
<evidence type="ECO:0000256" key="1">
    <source>
        <dbReference type="ARBA" id="ARBA00022679"/>
    </source>
</evidence>
<dbReference type="InterPro" id="IPR013011">
    <property type="entry name" value="PTS_EIIB_2"/>
</dbReference>
<dbReference type="SUPFAM" id="SSF52794">
    <property type="entry name" value="PTS system IIB component-like"/>
    <property type="match status" value="1"/>
</dbReference>
<dbReference type="RefSeq" id="WP_256708856.1">
    <property type="nucleotide sequence ID" value="NZ_CP101914.1"/>
</dbReference>
<keyword evidence="4" id="KW-1185">Reference proteome</keyword>
<feature type="domain" description="PTS EIIB type-2" evidence="2">
    <location>
        <begin position="2"/>
        <end position="94"/>
    </location>
</feature>
<accession>A0ABY5JU84</accession>
<keyword evidence="3" id="KW-0813">Transport</keyword>
<dbReference type="Proteomes" id="UP001059773">
    <property type="component" value="Chromosome"/>
</dbReference>
<sequence length="96" mass="10585">MLQILVVCGAGLGSSFACQMSVETVLKEINVQAKVDHSDIASAAGTNADIIISGQNFKEQFSRYDLSQDLIFLERLVDKEEIREKLTPVLQEKGEL</sequence>
<organism evidence="3 4">
    <name type="scientific">Oceanobacillus jeddahense</name>
    <dbReference type="NCBI Taxonomy" id="1462527"/>
    <lineage>
        <taxon>Bacteria</taxon>
        <taxon>Bacillati</taxon>
        <taxon>Bacillota</taxon>
        <taxon>Bacilli</taxon>
        <taxon>Bacillales</taxon>
        <taxon>Bacillaceae</taxon>
        <taxon>Oceanobacillus</taxon>
    </lineage>
</organism>
<dbReference type="InterPro" id="IPR036095">
    <property type="entry name" value="PTS_EIIB-like_sf"/>
</dbReference>
<evidence type="ECO:0000313" key="3">
    <source>
        <dbReference type="EMBL" id="UUI03840.1"/>
    </source>
</evidence>